<keyword evidence="13" id="KW-1185">Reference proteome</keyword>
<comment type="pathway">
    <text evidence="2">Glycolipid biosynthesis; glycosylphosphatidylinositol-anchor biosynthesis.</text>
</comment>
<dbReference type="UniPathway" id="UPA00196"/>
<evidence type="ECO:0000256" key="5">
    <source>
        <dbReference type="ARBA" id="ARBA00022679"/>
    </source>
</evidence>
<gene>
    <name evidence="12" type="ORF">DFJ66_2095</name>
</gene>
<dbReference type="GO" id="GO:0016020">
    <property type="term" value="C:membrane"/>
    <property type="evidence" value="ECO:0007669"/>
    <property type="project" value="GOC"/>
</dbReference>
<feature type="transmembrane region" description="Helical" evidence="11">
    <location>
        <begin position="241"/>
        <end position="261"/>
    </location>
</feature>
<dbReference type="PANTHER" id="PTHR12468:SF2">
    <property type="entry name" value="GPI MANNOSYLTRANSFERASE 2"/>
    <property type="match status" value="1"/>
</dbReference>
<feature type="transmembrane region" description="Helical" evidence="11">
    <location>
        <begin position="176"/>
        <end position="197"/>
    </location>
</feature>
<evidence type="ECO:0000256" key="2">
    <source>
        <dbReference type="ARBA" id="ARBA00004687"/>
    </source>
</evidence>
<evidence type="ECO:0000256" key="8">
    <source>
        <dbReference type="ARBA" id="ARBA00022989"/>
    </source>
</evidence>
<comment type="caution">
    <text evidence="12">The sequence shown here is derived from an EMBL/GenBank/DDBJ whole genome shotgun (WGS) entry which is preliminary data.</text>
</comment>
<keyword evidence="9 11" id="KW-0472">Membrane</keyword>
<evidence type="ECO:0000256" key="11">
    <source>
        <dbReference type="SAM" id="Phobius"/>
    </source>
</evidence>
<protein>
    <submittedName>
        <fullName evidence="12">Mannosyltransferase PIG-V</fullName>
    </submittedName>
</protein>
<keyword evidence="8 11" id="KW-1133">Transmembrane helix</keyword>
<evidence type="ECO:0000256" key="10">
    <source>
        <dbReference type="SAM" id="MobiDB-lite"/>
    </source>
</evidence>
<keyword evidence="4 12" id="KW-0328">Glycosyltransferase</keyword>
<feature type="region of interest" description="Disordered" evidence="10">
    <location>
        <begin position="1"/>
        <end position="21"/>
    </location>
</feature>
<evidence type="ECO:0000313" key="12">
    <source>
        <dbReference type="EMBL" id="RKT68902.1"/>
    </source>
</evidence>
<feature type="transmembrane region" description="Helical" evidence="11">
    <location>
        <begin position="129"/>
        <end position="149"/>
    </location>
</feature>
<comment type="subcellular location">
    <subcellularLocation>
        <location evidence="1">Endoplasmic reticulum membrane</location>
        <topology evidence="1">Multi-pass membrane protein</topology>
    </subcellularLocation>
</comment>
<feature type="transmembrane region" description="Helical" evidence="11">
    <location>
        <begin position="391"/>
        <end position="410"/>
    </location>
</feature>
<name>A0A495X4G9_9PSEU</name>
<evidence type="ECO:0000256" key="7">
    <source>
        <dbReference type="ARBA" id="ARBA00022824"/>
    </source>
</evidence>
<evidence type="ECO:0000313" key="13">
    <source>
        <dbReference type="Proteomes" id="UP000272729"/>
    </source>
</evidence>
<keyword evidence="7" id="KW-0256">Endoplasmic reticulum</keyword>
<dbReference type="EMBL" id="RBXR01000001">
    <property type="protein sequence ID" value="RKT68902.1"/>
    <property type="molecule type" value="Genomic_DNA"/>
</dbReference>
<feature type="transmembrane region" description="Helical" evidence="11">
    <location>
        <begin position="342"/>
        <end position="361"/>
    </location>
</feature>
<dbReference type="GO" id="GO:0000009">
    <property type="term" value="F:alpha-1,6-mannosyltransferase activity"/>
    <property type="evidence" value="ECO:0007669"/>
    <property type="project" value="InterPro"/>
</dbReference>
<keyword evidence="5 12" id="KW-0808">Transferase</keyword>
<feature type="transmembrane region" description="Helical" evidence="11">
    <location>
        <begin position="317"/>
        <end position="335"/>
    </location>
</feature>
<dbReference type="Pfam" id="PF04188">
    <property type="entry name" value="Mannosyl_trans2"/>
    <property type="match status" value="1"/>
</dbReference>
<evidence type="ECO:0000256" key="1">
    <source>
        <dbReference type="ARBA" id="ARBA00004477"/>
    </source>
</evidence>
<keyword evidence="6 11" id="KW-0812">Transmembrane</keyword>
<sequence length="417" mass="46706">MPETQTVDRPVPGPDSTRTRRPVSRVLRRAVQWNDWTKALTAVVAWHVVLSLTAYVFQGSQHLNYAYPPVLSPQPTPLSHMLRFDALYYVDIVANGYDLRNKPHLAAFYPLFPLATWVVHKITFAQLGILGAGLVVNVLGSWFAVVALLRTARHFIADKTLHWLTPALFLTAPSAYFLHVMYSEALFCAIAFWAYLFALERRWVPMGLCLIPLTASRITAALFVGLCLVEFLRSRGRRRPWSWHLLWFPAAFAGLGAYWVFLWRLTGNPFANFAGHRMWPYQVFNPDIFATWGAEVTAAVRALRYGPLDAVQVVDHVLPVVALTVVLAVSVYLVVELRGQGVPLALFGVAALVMLSLNSNLVSVHRYVLPLLVVYVGLTVLFARRPAARPVVFGLVFTHMLAFGFLYASFVSGNWSA</sequence>
<dbReference type="GO" id="GO:0031501">
    <property type="term" value="C:mannosyltransferase complex"/>
    <property type="evidence" value="ECO:0007669"/>
    <property type="project" value="TreeGrafter"/>
</dbReference>
<keyword evidence="3" id="KW-0337">GPI-anchor biosynthesis</keyword>
<dbReference type="PANTHER" id="PTHR12468">
    <property type="entry name" value="GPI MANNOSYLTRANSFERASE 2"/>
    <property type="match status" value="1"/>
</dbReference>
<dbReference type="GO" id="GO:0004376">
    <property type="term" value="F:GPI mannosyltransferase activity"/>
    <property type="evidence" value="ECO:0007669"/>
    <property type="project" value="InterPro"/>
</dbReference>
<accession>A0A495X4G9</accession>
<dbReference type="GO" id="GO:0006506">
    <property type="term" value="P:GPI anchor biosynthetic process"/>
    <property type="evidence" value="ECO:0007669"/>
    <property type="project" value="UniProtKB-UniPathway"/>
</dbReference>
<reference evidence="12 13" key="1">
    <citation type="submission" date="2018-10" db="EMBL/GenBank/DDBJ databases">
        <title>Sequencing the genomes of 1000 actinobacteria strains.</title>
        <authorList>
            <person name="Klenk H.-P."/>
        </authorList>
    </citation>
    <scope>NUCLEOTIDE SEQUENCE [LARGE SCALE GENOMIC DNA]</scope>
    <source>
        <strain evidence="12 13">DSM 43911</strain>
    </source>
</reference>
<dbReference type="RefSeq" id="WP_211351060.1">
    <property type="nucleotide sequence ID" value="NZ_JBIUBA010000044.1"/>
</dbReference>
<feature type="transmembrane region" description="Helical" evidence="11">
    <location>
        <begin position="367"/>
        <end position="384"/>
    </location>
</feature>
<evidence type="ECO:0000256" key="3">
    <source>
        <dbReference type="ARBA" id="ARBA00022502"/>
    </source>
</evidence>
<evidence type="ECO:0000256" key="9">
    <source>
        <dbReference type="ARBA" id="ARBA00023136"/>
    </source>
</evidence>
<organism evidence="12 13">
    <name type="scientific">Saccharothrix variisporea</name>
    <dbReference type="NCBI Taxonomy" id="543527"/>
    <lineage>
        <taxon>Bacteria</taxon>
        <taxon>Bacillati</taxon>
        <taxon>Actinomycetota</taxon>
        <taxon>Actinomycetes</taxon>
        <taxon>Pseudonocardiales</taxon>
        <taxon>Pseudonocardiaceae</taxon>
        <taxon>Saccharothrix</taxon>
    </lineage>
</organism>
<feature type="transmembrane region" description="Helical" evidence="11">
    <location>
        <begin position="39"/>
        <end position="57"/>
    </location>
</feature>
<dbReference type="Proteomes" id="UP000272729">
    <property type="component" value="Unassembled WGS sequence"/>
</dbReference>
<feature type="transmembrane region" description="Helical" evidence="11">
    <location>
        <begin position="203"/>
        <end position="229"/>
    </location>
</feature>
<evidence type="ECO:0000256" key="6">
    <source>
        <dbReference type="ARBA" id="ARBA00022692"/>
    </source>
</evidence>
<dbReference type="AlphaFoldDB" id="A0A495X4G9"/>
<proteinExistence type="predicted"/>
<evidence type="ECO:0000256" key="4">
    <source>
        <dbReference type="ARBA" id="ARBA00022676"/>
    </source>
</evidence>
<dbReference type="InterPro" id="IPR007315">
    <property type="entry name" value="PIG-V/Gpi18"/>
</dbReference>